<dbReference type="RefSeq" id="XP_068363556.1">
    <property type="nucleotide sequence ID" value="XM_068501318.1"/>
</dbReference>
<dbReference type="SMART" id="SM00173">
    <property type="entry name" value="RAS"/>
    <property type="match status" value="1"/>
</dbReference>
<dbReference type="AlphaFoldDB" id="A0A1J4KKU9"/>
<feature type="compositionally biased region" description="Basic residues" evidence="2">
    <location>
        <begin position="183"/>
        <end position="198"/>
    </location>
</feature>
<dbReference type="SMART" id="SM00175">
    <property type="entry name" value="RAB"/>
    <property type="match status" value="1"/>
</dbReference>
<dbReference type="PANTHER" id="PTHR47978">
    <property type="match status" value="1"/>
</dbReference>
<proteinExistence type="predicted"/>
<dbReference type="Gene3D" id="3.40.50.300">
    <property type="entry name" value="P-loop containing nucleotide triphosphate hydrolases"/>
    <property type="match status" value="1"/>
</dbReference>
<protein>
    <submittedName>
        <fullName evidence="3">Ras-related protein RABF1</fullName>
    </submittedName>
</protein>
<comment type="caution">
    <text evidence="3">The sequence shown here is derived from an EMBL/GenBank/DDBJ whole genome shotgun (WGS) entry which is preliminary data.</text>
</comment>
<feature type="region of interest" description="Disordered" evidence="2">
    <location>
        <begin position="170"/>
        <end position="198"/>
    </location>
</feature>
<dbReference type="Proteomes" id="UP000179807">
    <property type="component" value="Unassembled WGS sequence"/>
</dbReference>
<dbReference type="NCBIfam" id="TIGR00231">
    <property type="entry name" value="small_GTP"/>
    <property type="match status" value="1"/>
</dbReference>
<dbReference type="SUPFAM" id="SSF52540">
    <property type="entry name" value="P-loop containing nucleoside triphosphate hydrolases"/>
    <property type="match status" value="1"/>
</dbReference>
<dbReference type="InterPro" id="IPR005225">
    <property type="entry name" value="Small_GTP-bd"/>
</dbReference>
<dbReference type="PROSITE" id="PS51419">
    <property type="entry name" value="RAB"/>
    <property type="match status" value="1"/>
</dbReference>
<accession>A0A1J4KKU9</accession>
<gene>
    <name evidence="3" type="primary">RABF1</name>
    <name evidence="3" type="ORF">TRFO_20303</name>
</gene>
<dbReference type="EMBL" id="MLAK01000612">
    <property type="protein sequence ID" value="OHT10420.1"/>
    <property type="molecule type" value="Genomic_DNA"/>
</dbReference>
<evidence type="ECO:0000313" key="4">
    <source>
        <dbReference type="Proteomes" id="UP000179807"/>
    </source>
</evidence>
<reference evidence="3" key="1">
    <citation type="submission" date="2016-10" db="EMBL/GenBank/DDBJ databases">
        <authorList>
            <person name="Benchimol M."/>
            <person name="Almeida L.G."/>
            <person name="Vasconcelos A.T."/>
            <person name="Perreira-Neves A."/>
            <person name="Rosa I.A."/>
            <person name="Tasca T."/>
            <person name="Bogo M.R."/>
            <person name="de Souza W."/>
        </authorList>
    </citation>
    <scope>NUCLEOTIDE SEQUENCE [LARGE SCALE GENOMIC DNA]</scope>
    <source>
        <strain evidence="3">K</strain>
    </source>
</reference>
<dbReference type="VEuPathDB" id="TrichDB:TRFO_20303"/>
<keyword evidence="4" id="KW-1185">Reference proteome</keyword>
<dbReference type="GeneID" id="94836022"/>
<evidence type="ECO:0000313" key="3">
    <source>
        <dbReference type="EMBL" id="OHT10420.1"/>
    </source>
</evidence>
<dbReference type="GO" id="GO:0005525">
    <property type="term" value="F:GTP binding"/>
    <property type="evidence" value="ECO:0007669"/>
    <property type="project" value="InterPro"/>
</dbReference>
<dbReference type="Pfam" id="PF08477">
    <property type="entry name" value="Roc"/>
    <property type="match status" value="1"/>
</dbReference>
<evidence type="ECO:0000256" key="2">
    <source>
        <dbReference type="SAM" id="MobiDB-lite"/>
    </source>
</evidence>
<keyword evidence="1" id="KW-0547">Nucleotide-binding</keyword>
<organism evidence="3 4">
    <name type="scientific">Tritrichomonas foetus</name>
    <dbReference type="NCBI Taxonomy" id="1144522"/>
    <lineage>
        <taxon>Eukaryota</taxon>
        <taxon>Metamonada</taxon>
        <taxon>Parabasalia</taxon>
        <taxon>Tritrichomonadida</taxon>
        <taxon>Tritrichomonadidae</taxon>
        <taxon>Tritrichomonas</taxon>
    </lineage>
</organism>
<sequence length="198" mass="21951">MLTDRVTICGDSGVGKTYIFRLLKGIGLPEFSRSTRIASHFPMKCQLTPETTFNINIWDTGGDTKMRDLAEIYLINIDVAIIVFDLSNAQTVENLNGWIETVKNKSPEAEILIVGNKKDAKSVSDDLISEATNGHFYIETAASLASDPDSEDPAAELKDKLVETCKTIKIKQMKPKSTPNSPKKGKKKERKRQTCNIS</sequence>
<name>A0A1J4KKU9_9EUKA</name>
<dbReference type="PRINTS" id="PR00449">
    <property type="entry name" value="RASTRNSFRMNG"/>
</dbReference>
<dbReference type="InterPro" id="IPR027417">
    <property type="entry name" value="P-loop_NTPase"/>
</dbReference>
<evidence type="ECO:0000256" key="1">
    <source>
        <dbReference type="ARBA" id="ARBA00022741"/>
    </source>
</evidence>